<dbReference type="Gene3D" id="3.10.10.10">
    <property type="entry name" value="HIV Type 1 Reverse Transcriptase, subunit A, domain 1"/>
    <property type="match status" value="1"/>
</dbReference>
<dbReference type="InterPro" id="IPR043502">
    <property type="entry name" value="DNA/RNA_pol_sf"/>
</dbReference>
<evidence type="ECO:0000256" key="1">
    <source>
        <dbReference type="SAM" id="MobiDB-lite"/>
    </source>
</evidence>
<dbReference type="AlphaFoldDB" id="A0A1R1YPJ5"/>
<keyword evidence="3" id="KW-1185">Reference proteome</keyword>
<gene>
    <name evidence="2" type="ORF">AYI69_g1690</name>
</gene>
<reference evidence="3" key="1">
    <citation type="submission" date="2017-01" db="EMBL/GenBank/DDBJ databases">
        <authorList>
            <person name="Wang Y."/>
            <person name="White M."/>
            <person name="Kvist S."/>
            <person name="Moncalvo J.-M."/>
        </authorList>
    </citation>
    <scope>NUCLEOTIDE SEQUENCE [LARGE SCALE GENOMIC DNA]</scope>
    <source>
        <strain evidence="3">ID-206-W2</strain>
    </source>
</reference>
<sequence>MINTESTVLCYPYYLFFRKALYSELIKALPSEEEDFFRTPLTEEERKEAIQSCTRSSLMNYQPPPLNDLTSTAVKKADACLHGIQIELAQATRPIDYYVHRRIQKNPQIMDEYPHIPLASGQPPQGNRASRGTGTTCRTGKKAAHEPRETRRSHCQQEAIEAISNPQVFAGEGVVEEGEGGLSRPRGRVHGRGPPRNVSVNMDQIDGQQVGANYEGFLVKPPTPAGKVAATDTPPIARQKKNNAAANDVLAEEVASLLSKNEIEEVKTRDSGFYSNFFVIPKKTGGLRPVLDLRKMNLHVKERNFKMKSFSSICRLIRRKDFMTNTSDSAVMGEPISTGCSNLDFLSAPTHSSKFFAQY</sequence>
<feature type="region of interest" description="Disordered" evidence="1">
    <location>
        <begin position="177"/>
        <end position="201"/>
    </location>
</feature>
<feature type="compositionally biased region" description="Low complexity" evidence="1">
    <location>
        <begin position="128"/>
        <end position="138"/>
    </location>
</feature>
<evidence type="ECO:0000313" key="3">
    <source>
        <dbReference type="Proteomes" id="UP000187429"/>
    </source>
</evidence>
<dbReference type="EMBL" id="LSSM01000467">
    <property type="protein sequence ID" value="OMJ28822.1"/>
    <property type="molecule type" value="Genomic_DNA"/>
</dbReference>
<feature type="compositionally biased region" description="Basic and acidic residues" evidence="1">
    <location>
        <begin position="143"/>
        <end position="152"/>
    </location>
</feature>
<organism evidence="2 3">
    <name type="scientific">Smittium culicis</name>
    <dbReference type="NCBI Taxonomy" id="133412"/>
    <lineage>
        <taxon>Eukaryota</taxon>
        <taxon>Fungi</taxon>
        <taxon>Fungi incertae sedis</taxon>
        <taxon>Zoopagomycota</taxon>
        <taxon>Kickxellomycotina</taxon>
        <taxon>Harpellomycetes</taxon>
        <taxon>Harpellales</taxon>
        <taxon>Legeriomycetaceae</taxon>
        <taxon>Smittium</taxon>
    </lineage>
</organism>
<dbReference type="SUPFAM" id="SSF56672">
    <property type="entry name" value="DNA/RNA polymerases"/>
    <property type="match status" value="1"/>
</dbReference>
<comment type="caution">
    <text evidence="2">The sequence shown here is derived from an EMBL/GenBank/DDBJ whole genome shotgun (WGS) entry which is preliminary data.</text>
</comment>
<dbReference type="Proteomes" id="UP000187429">
    <property type="component" value="Unassembled WGS sequence"/>
</dbReference>
<accession>A0A1R1YPJ5</accession>
<name>A0A1R1YPJ5_9FUNG</name>
<protein>
    <submittedName>
        <fullName evidence="2">Uncharacterized protein</fullName>
    </submittedName>
</protein>
<proteinExistence type="predicted"/>
<feature type="region of interest" description="Disordered" evidence="1">
    <location>
        <begin position="119"/>
        <end position="152"/>
    </location>
</feature>
<dbReference type="OrthoDB" id="5545891at2759"/>
<evidence type="ECO:0000313" key="2">
    <source>
        <dbReference type="EMBL" id="OMJ28822.1"/>
    </source>
</evidence>